<proteinExistence type="predicted"/>
<protein>
    <submittedName>
        <fullName evidence="1">Uncharacterized protein</fullName>
    </submittedName>
</protein>
<dbReference type="EMBL" id="JAOPJZ010000034">
    <property type="protein sequence ID" value="MCU4754231.1"/>
    <property type="molecule type" value="Genomic_DNA"/>
</dbReference>
<keyword evidence="2" id="KW-1185">Reference proteome</keyword>
<dbReference type="AlphaFoldDB" id="A0AAP2ZBL4"/>
<sequence length="287" mass="32597">MKKPSRRQYLKHVSVGMVVGSLGTDLVEMEEVSHPPHPSISSGILERDGWEKVNQWRAEEEEAYWSATEYEWNGLRRLVRNKTDGLIDLPLGGLFLLRIGNKTSTITVNDRTLRNGETFTFPRWARRGLSGVIEDRYQYFINDFTVSEFESTGEINWSFSSIFPTTVDIFTQACTEGGSLNTEIEGSTELKQHMLDYRLSDDTANSNKRVGLETSRNLEFYGWNRALISEGQIYVLGSIHPRQDGEYCGLSDPHFERVLSDVTGKEIDLELDTNLTAQVRTAMGAVR</sequence>
<organism evidence="1 2">
    <name type="scientific">Natronosalvus hydrolyticus</name>
    <dbReference type="NCBI Taxonomy" id="2979988"/>
    <lineage>
        <taxon>Archaea</taxon>
        <taxon>Methanobacteriati</taxon>
        <taxon>Methanobacteriota</taxon>
        <taxon>Stenosarchaea group</taxon>
        <taxon>Halobacteria</taxon>
        <taxon>Halobacteriales</taxon>
        <taxon>Natrialbaceae</taxon>
        <taxon>Natronosalvus</taxon>
    </lineage>
</organism>
<evidence type="ECO:0000313" key="1">
    <source>
        <dbReference type="EMBL" id="MCU4754231.1"/>
    </source>
</evidence>
<accession>A0AAP2ZBL4</accession>
<reference evidence="1 2" key="1">
    <citation type="submission" date="2022-09" db="EMBL/GenBank/DDBJ databases">
        <title>Enrichment on poylsaccharides allowed isolation of novel metabolic and taxonomic groups of Haloarchaea.</title>
        <authorList>
            <person name="Sorokin D.Y."/>
            <person name="Elcheninov A.G."/>
            <person name="Khizhniak T.V."/>
            <person name="Kolganova T.V."/>
            <person name="Kublanov I.V."/>
        </authorList>
    </citation>
    <scope>NUCLEOTIDE SEQUENCE [LARGE SCALE GENOMIC DNA]</scope>
    <source>
        <strain evidence="1 2">AArc-curdl1</strain>
    </source>
</reference>
<dbReference type="Proteomes" id="UP001321047">
    <property type="component" value="Unassembled WGS sequence"/>
</dbReference>
<name>A0AAP2ZBL4_9EURY</name>
<gene>
    <name evidence="1" type="ORF">OB919_19985</name>
</gene>
<dbReference type="RefSeq" id="WP_342810533.1">
    <property type="nucleotide sequence ID" value="NZ_JAOPJZ010000034.1"/>
</dbReference>
<evidence type="ECO:0000313" key="2">
    <source>
        <dbReference type="Proteomes" id="UP001321047"/>
    </source>
</evidence>
<comment type="caution">
    <text evidence="1">The sequence shown here is derived from an EMBL/GenBank/DDBJ whole genome shotgun (WGS) entry which is preliminary data.</text>
</comment>